<feature type="transmembrane region" description="Helical" evidence="9">
    <location>
        <begin position="6"/>
        <end position="22"/>
    </location>
</feature>
<evidence type="ECO:0000256" key="8">
    <source>
        <dbReference type="RuleBase" id="RU000320"/>
    </source>
</evidence>
<name>A0A1U7IKZ4_9CYAN</name>
<dbReference type="Proteomes" id="UP000185860">
    <property type="component" value="Unassembled WGS sequence"/>
</dbReference>
<evidence type="ECO:0000256" key="6">
    <source>
        <dbReference type="ARBA" id="ARBA00023136"/>
    </source>
</evidence>
<dbReference type="PANTHER" id="PTHR42703">
    <property type="entry name" value="NADH DEHYDROGENASE"/>
    <property type="match status" value="1"/>
</dbReference>
<keyword evidence="4 8" id="KW-0812">Transmembrane</keyword>
<accession>A0A1U7IKZ4</accession>
<proteinExistence type="inferred from homology"/>
<dbReference type="OrthoDB" id="9811798at2"/>
<feature type="transmembrane region" description="Helical" evidence="9">
    <location>
        <begin position="329"/>
        <end position="350"/>
    </location>
</feature>
<dbReference type="GO" id="GO:0005886">
    <property type="term" value="C:plasma membrane"/>
    <property type="evidence" value="ECO:0007669"/>
    <property type="project" value="UniProtKB-SubCell"/>
</dbReference>
<dbReference type="InterPro" id="IPR050586">
    <property type="entry name" value="CPA3_Na-H_Antiporter_D"/>
</dbReference>
<evidence type="ECO:0000256" key="4">
    <source>
        <dbReference type="ARBA" id="ARBA00022692"/>
    </source>
</evidence>
<dbReference type="STRING" id="454136.NIES2119_11870"/>
<comment type="subcellular location">
    <subcellularLocation>
        <location evidence="1">Cell membrane</location>
        <topology evidence="1">Multi-pass membrane protein</topology>
    </subcellularLocation>
    <subcellularLocation>
        <location evidence="8">Membrane</location>
        <topology evidence="8">Multi-pass membrane protein</topology>
    </subcellularLocation>
</comment>
<evidence type="ECO:0000256" key="2">
    <source>
        <dbReference type="ARBA" id="ARBA00005346"/>
    </source>
</evidence>
<feature type="transmembrane region" description="Helical" evidence="9">
    <location>
        <begin position="459"/>
        <end position="478"/>
    </location>
</feature>
<feature type="transmembrane region" description="Helical" evidence="9">
    <location>
        <begin position="396"/>
        <end position="416"/>
    </location>
</feature>
<feature type="transmembrane region" description="Helical" evidence="9">
    <location>
        <begin position="272"/>
        <end position="294"/>
    </location>
</feature>
<dbReference type="PANTHER" id="PTHR42703:SF1">
    <property type="entry name" value="NA(+)_H(+) ANTIPORTER SUBUNIT D1"/>
    <property type="match status" value="1"/>
</dbReference>
<evidence type="ECO:0000259" key="10">
    <source>
        <dbReference type="Pfam" id="PF00361"/>
    </source>
</evidence>
<feature type="transmembrane region" description="Helical" evidence="9">
    <location>
        <begin position="29"/>
        <end position="46"/>
    </location>
</feature>
<evidence type="ECO:0000256" key="1">
    <source>
        <dbReference type="ARBA" id="ARBA00004651"/>
    </source>
</evidence>
<dbReference type="Pfam" id="PF00361">
    <property type="entry name" value="Proton_antipo_M"/>
    <property type="match status" value="1"/>
</dbReference>
<organism evidence="11 12">
    <name type="scientific">[Phormidium ambiguum] IAM M-71</name>
    <dbReference type="NCBI Taxonomy" id="454136"/>
    <lineage>
        <taxon>Bacteria</taxon>
        <taxon>Bacillati</taxon>
        <taxon>Cyanobacteriota</taxon>
        <taxon>Cyanophyceae</taxon>
        <taxon>Oscillatoriophycideae</taxon>
        <taxon>Aerosakkonematales</taxon>
        <taxon>Aerosakkonemataceae</taxon>
        <taxon>Floridanema</taxon>
    </lineage>
</organism>
<feature type="transmembrane region" description="Helical" evidence="9">
    <location>
        <begin position="68"/>
        <end position="87"/>
    </location>
</feature>
<dbReference type="AlphaFoldDB" id="A0A1U7IKZ4"/>
<comment type="function">
    <text evidence="7">NDH-1 shuttles electrons from NAD(P)H, via FMN and iron-sulfur (Fe-S) centers, to quinones in the respiratory chain. The immediate electron acceptor for the enzyme in this species is believed to be plastoquinone. Couples the redox reaction to proton translocation (for every two electrons transferred, four hydrogen ions are translocated across the cytoplasmic membrane), and thus conserves the redox energy in a proton gradient.</text>
</comment>
<dbReference type="RefSeq" id="WP_073593685.1">
    <property type="nucleotide sequence ID" value="NZ_MRCE01000010.1"/>
</dbReference>
<evidence type="ECO:0000256" key="3">
    <source>
        <dbReference type="ARBA" id="ARBA00022475"/>
    </source>
</evidence>
<reference evidence="11 12" key="1">
    <citation type="submission" date="2016-11" db="EMBL/GenBank/DDBJ databases">
        <title>Draft Genome Sequences of Nine Cyanobacterial Strains from Diverse Habitats.</title>
        <authorList>
            <person name="Zhu T."/>
            <person name="Hou S."/>
            <person name="Lu X."/>
            <person name="Hess W.R."/>
        </authorList>
    </citation>
    <scope>NUCLEOTIDE SEQUENCE [LARGE SCALE GENOMIC DNA]</scope>
    <source>
        <strain evidence="11 12">IAM M-71</strain>
    </source>
</reference>
<dbReference type="InterPro" id="IPR001750">
    <property type="entry name" value="ND/Mrp_TM"/>
</dbReference>
<evidence type="ECO:0000256" key="7">
    <source>
        <dbReference type="ARBA" id="ARBA00025624"/>
    </source>
</evidence>
<comment type="similarity">
    <text evidence="2">Belongs to the CPA3 antiporters (TC 2.A.63) subunit D family.</text>
</comment>
<evidence type="ECO:0000313" key="12">
    <source>
        <dbReference type="Proteomes" id="UP000185860"/>
    </source>
</evidence>
<protein>
    <submittedName>
        <fullName evidence="11">Cation:proton antiporter</fullName>
    </submittedName>
</protein>
<keyword evidence="6 9" id="KW-0472">Membrane</keyword>
<sequence length="480" mass="52929">MSTITIFWIALPFLAGFIIYLFPKIDRYLALSVPLVSLGYALQLFTEKSPITLQLLDNFGVILVADQLSGYFILTNALVTAAVIFYCWNTNKSAFFYTQATILHGSLNSAFICADFMSLYVALEVIGIAAFLLIAYPRTDRSIWVGLRYLFVSNVALLFYLIGTVLVYKAHNSFSFAGLRDAPPEALALIFLGLLTKGGIFVSGLWLPLTHSESETPVSAMMSGIVVKAGVYPLVRCALMVPEVDPLVRVFGVGTALLGVFYAVFEKDTKRMLAFHTVSQLGFVLAAPVVGGFYALTHGLVKSTLFLIAGSLPSRNFKELQHQPISTPIWIALVIASFSISGFPLLSGFGAKVLTSKNFLPWQTIVMNIAALGTAISFAKFIFLPRGNSESHVQRGFWAAVIMLIGGLFLANIVYYEAYTIENIIKPLVTIAIGWLVYLLIIKHITLKLPRTLERFEHLIGVMSLILVFLFWKGFAWLGI</sequence>
<gene>
    <name evidence="11" type="ORF">NIES2119_11870</name>
</gene>
<keyword evidence="5 9" id="KW-1133">Transmembrane helix</keyword>
<comment type="caution">
    <text evidence="11">The sequence shown here is derived from an EMBL/GenBank/DDBJ whole genome shotgun (WGS) entry which is preliminary data.</text>
</comment>
<evidence type="ECO:0000256" key="5">
    <source>
        <dbReference type="ARBA" id="ARBA00022989"/>
    </source>
</evidence>
<dbReference type="NCBIfam" id="NF005564">
    <property type="entry name" value="PRK07234.1-4"/>
    <property type="match status" value="1"/>
</dbReference>
<feature type="transmembrane region" description="Helical" evidence="9">
    <location>
        <begin position="428"/>
        <end position="447"/>
    </location>
</feature>
<feature type="transmembrane region" description="Helical" evidence="9">
    <location>
        <begin position="149"/>
        <end position="168"/>
    </location>
</feature>
<dbReference type="EMBL" id="MRCE01000010">
    <property type="protein sequence ID" value="OKH37845.1"/>
    <property type="molecule type" value="Genomic_DNA"/>
</dbReference>
<keyword evidence="3" id="KW-1003">Cell membrane</keyword>
<feature type="transmembrane region" description="Helical" evidence="9">
    <location>
        <begin position="118"/>
        <end position="137"/>
    </location>
</feature>
<evidence type="ECO:0000313" key="11">
    <source>
        <dbReference type="EMBL" id="OKH37845.1"/>
    </source>
</evidence>
<evidence type="ECO:0000256" key="9">
    <source>
        <dbReference type="SAM" id="Phobius"/>
    </source>
</evidence>
<feature type="transmembrane region" description="Helical" evidence="9">
    <location>
        <begin position="362"/>
        <end position="384"/>
    </location>
</feature>
<feature type="domain" description="NADH:quinone oxidoreductase/Mrp antiporter transmembrane" evidence="10">
    <location>
        <begin position="115"/>
        <end position="376"/>
    </location>
</feature>
<feature type="transmembrane region" description="Helical" evidence="9">
    <location>
        <begin position="188"/>
        <end position="209"/>
    </location>
</feature>
<feature type="transmembrane region" description="Helical" evidence="9">
    <location>
        <begin position="247"/>
        <end position="265"/>
    </location>
</feature>